<evidence type="ECO:0000256" key="7">
    <source>
        <dbReference type="SAM" id="Phobius"/>
    </source>
</evidence>
<evidence type="ECO:0000256" key="3">
    <source>
        <dbReference type="ARBA" id="ARBA00022692"/>
    </source>
</evidence>
<comment type="subcellular location">
    <subcellularLocation>
        <location evidence="1">Membrane</location>
    </subcellularLocation>
</comment>
<comment type="similarity">
    <text evidence="2">Belongs to the CD225/Dispanin family.</text>
</comment>
<feature type="compositionally biased region" description="Basic and acidic residues" evidence="6">
    <location>
        <begin position="59"/>
        <end position="70"/>
    </location>
</feature>
<protein>
    <submittedName>
        <fullName evidence="8">Uncharacterized protein</fullName>
    </submittedName>
</protein>
<keyword evidence="4 7" id="KW-1133">Transmembrane helix</keyword>
<feature type="compositionally biased region" description="Pro residues" evidence="6">
    <location>
        <begin position="87"/>
        <end position="108"/>
    </location>
</feature>
<dbReference type="PANTHER" id="PTHR14948">
    <property type="entry name" value="NG5"/>
    <property type="match status" value="1"/>
</dbReference>
<dbReference type="AlphaFoldDB" id="A0A1X7VG82"/>
<feature type="transmembrane region" description="Helical" evidence="7">
    <location>
        <begin position="135"/>
        <end position="155"/>
    </location>
</feature>
<keyword evidence="3 7" id="KW-0812">Transmembrane</keyword>
<name>A0A1X7VG82_AMPQE</name>
<evidence type="ECO:0000256" key="6">
    <source>
        <dbReference type="SAM" id="MobiDB-lite"/>
    </source>
</evidence>
<feature type="compositionally biased region" description="Low complexity" evidence="6">
    <location>
        <begin position="75"/>
        <end position="86"/>
    </location>
</feature>
<dbReference type="InParanoid" id="A0A1X7VG82"/>
<proteinExistence type="inferred from homology"/>
<dbReference type="EnsemblMetazoa" id="Aqu2.1.38502_001">
    <property type="protein sequence ID" value="Aqu2.1.38502_001"/>
    <property type="gene ID" value="Aqu2.1.38502"/>
</dbReference>
<feature type="region of interest" description="Disordered" evidence="6">
    <location>
        <begin position="38"/>
        <end position="112"/>
    </location>
</feature>
<dbReference type="InterPro" id="IPR007593">
    <property type="entry name" value="CD225/Dispanin_fam"/>
</dbReference>
<evidence type="ECO:0000256" key="5">
    <source>
        <dbReference type="ARBA" id="ARBA00023136"/>
    </source>
</evidence>
<dbReference type="OMA" id="NIDSAWG"/>
<dbReference type="PANTHER" id="PTHR14948:SF46">
    <property type="entry name" value="DISPANIN SUBFAMILY A MEMBER 2B-LIKE-RELATED"/>
    <property type="match status" value="1"/>
</dbReference>
<dbReference type="Pfam" id="PF04505">
    <property type="entry name" value="CD225"/>
    <property type="match status" value="1"/>
</dbReference>
<organism evidence="8">
    <name type="scientific">Amphimedon queenslandica</name>
    <name type="common">Sponge</name>
    <dbReference type="NCBI Taxonomy" id="400682"/>
    <lineage>
        <taxon>Eukaryota</taxon>
        <taxon>Metazoa</taxon>
        <taxon>Porifera</taxon>
        <taxon>Demospongiae</taxon>
        <taxon>Heteroscleromorpha</taxon>
        <taxon>Haplosclerida</taxon>
        <taxon>Niphatidae</taxon>
        <taxon>Amphimedon</taxon>
    </lineage>
</organism>
<keyword evidence="5 7" id="KW-0472">Membrane</keyword>
<dbReference type="GO" id="GO:0016020">
    <property type="term" value="C:membrane"/>
    <property type="evidence" value="ECO:0007669"/>
    <property type="project" value="UniProtKB-SubCell"/>
</dbReference>
<evidence type="ECO:0000256" key="2">
    <source>
        <dbReference type="ARBA" id="ARBA00006843"/>
    </source>
</evidence>
<evidence type="ECO:0000313" key="8">
    <source>
        <dbReference type="EnsemblMetazoa" id="Aqu2.1.38502_001"/>
    </source>
</evidence>
<sequence>MVYILNSWELIRILGTGPCTFRAFTCLVQRAERSAAIRTDPHSSNAPGIESGSIPAESMRQKDKNEDKSRLLSGAGQAPAPSYSQPAAPPPPYYQPGPGQQPPPPNVPPSQANTILVHQAQPVVYQRRVLVPPDYTYYAIIGTIFFFPLGLLALYMANKSKDSVAAGNIDSAWGEAITARVLSRISISFGIFVVTLIILAIVLPLSL</sequence>
<accession>A0A1X7VG82</accession>
<reference evidence="8" key="1">
    <citation type="submission" date="2017-05" db="UniProtKB">
        <authorList>
            <consortium name="EnsemblMetazoa"/>
        </authorList>
    </citation>
    <scope>IDENTIFICATION</scope>
</reference>
<feature type="transmembrane region" description="Helical" evidence="7">
    <location>
        <begin position="185"/>
        <end position="205"/>
    </location>
</feature>
<evidence type="ECO:0000256" key="4">
    <source>
        <dbReference type="ARBA" id="ARBA00022989"/>
    </source>
</evidence>
<evidence type="ECO:0000256" key="1">
    <source>
        <dbReference type="ARBA" id="ARBA00004370"/>
    </source>
</evidence>
<dbReference type="InterPro" id="IPR051423">
    <property type="entry name" value="CD225/Dispanin"/>
</dbReference>